<reference evidence="2" key="1">
    <citation type="submission" date="2014-09" db="EMBL/GenBank/DDBJ databases">
        <authorList>
            <person name="Mudge J."/>
            <person name="Ramaraj T."/>
            <person name="Lindquist I.E."/>
            <person name="Bharti A.K."/>
            <person name="Sundararajan A."/>
            <person name="Cameron C.T."/>
            <person name="Woodward J.E."/>
            <person name="May G.D."/>
            <person name="Brubaker C."/>
            <person name="Broadhvest J."/>
            <person name="Wilkins T.A."/>
        </authorList>
    </citation>
    <scope>NUCLEOTIDE SEQUENCE</scope>
    <source>
        <strain evidence="2">cv. AKA8401</strain>
    </source>
</reference>
<keyword evidence="2" id="KW-1185">Reference proteome</keyword>
<dbReference type="EMBL" id="JRRC01033653">
    <property type="protein sequence ID" value="KHF98241.1"/>
    <property type="molecule type" value="Genomic_DNA"/>
</dbReference>
<accession>A0A0B0MCZ6</accession>
<comment type="caution">
    <text evidence="1">The sequence shown here is derived from an EMBL/GenBank/DDBJ whole genome shotgun (WGS) entry which is preliminary data.</text>
</comment>
<sequence>MFRSRTKEIRFGSGKNESCRLATSFRFTSSELHEHSAKVIFKNEDFGFKLQAQGSSAKSITLSTALVFK</sequence>
<proteinExistence type="predicted"/>
<name>A0A0B0MCZ6_GOSAR</name>
<protein>
    <submittedName>
        <fullName evidence="1">Uncharacterized protein</fullName>
    </submittedName>
</protein>
<gene>
    <name evidence="1" type="ORF">F383_37599</name>
</gene>
<dbReference type="AlphaFoldDB" id="A0A0B0MCZ6"/>
<evidence type="ECO:0000313" key="2">
    <source>
        <dbReference type="Proteomes" id="UP000032142"/>
    </source>
</evidence>
<organism evidence="1 2">
    <name type="scientific">Gossypium arboreum</name>
    <name type="common">Tree cotton</name>
    <name type="synonym">Gossypium nanking</name>
    <dbReference type="NCBI Taxonomy" id="29729"/>
    <lineage>
        <taxon>Eukaryota</taxon>
        <taxon>Viridiplantae</taxon>
        <taxon>Streptophyta</taxon>
        <taxon>Embryophyta</taxon>
        <taxon>Tracheophyta</taxon>
        <taxon>Spermatophyta</taxon>
        <taxon>Magnoliopsida</taxon>
        <taxon>eudicotyledons</taxon>
        <taxon>Gunneridae</taxon>
        <taxon>Pentapetalae</taxon>
        <taxon>rosids</taxon>
        <taxon>malvids</taxon>
        <taxon>Malvales</taxon>
        <taxon>Malvaceae</taxon>
        <taxon>Malvoideae</taxon>
        <taxon>Gossypium</taxon>
    </lineage>
</organism>
<evidence type="ECO:0000313" key="1">
    <source>
        <dbReference type="EMBL" id="KHF98241.1"/>
    </source>
</evidence>
<dbReference type="Proteomes" id="UP000032142">
    <property type="component" value="Unassembled WGS sequence"/>
</dbReference>